<comment type="caution">
    <text evidence="6">The sequence shown here is derived from an EMBL/GenBank/DDBJ whole genome shotgun (WGS) entry which is preliminary data.</text>
</comment>
<dbReference type="OrthoDB" id="6003540at2"/>
<dbReference type="InterPro" id="IPR050204">
    <property type="entry name" value="AraC_XylS_family_regulators"/>
</dbReference>
<dbReference type="GO" id="GO:0003700">
    <property type="term" value="F:DNA-binding transcription factor activity"/>
    <property type="evidence" value="ECO:0007669"/>
    <property type="project" value="InterPro"/>
</dbReference>
<dbReference type="GeneID" id="57373324"/>
<evidence type="ECO:0000256" key="2">
    <source>
        <dbReference type="ARBA" id="ARBA00023125"/>
    </source>
</evidence>
<dbReference type="RefSeq" id="WP_071496123.1">
    <property type="nucleotide sequence ID" value="NZ_LT629702.1"/>
</dbReference>
<evidence type="ECO:0000313" key="6">
    <source>
        <dbReference type="EMBL" id="ONH39826.1"/>
    </source>
</evidence>
<dbReference type="Pfam" id="PF12833">
    <property type="entry name" value="HTH_18"/>
    <property type="match status" value="1"/>
</dbReference>
<evidence type="ECO:0000256" key="3">
    <source>
        <dbReference type="ARBA" id="ARBA00023163"/>
    </source>
</evidence>
<proteinExistence type="predicted"/>
<dbReference type="EMBL" id="MNPV01000013">
    <property type="protein sequence ID" value="ONH39826.1"/>
    <property type="molecule type" value="Genomic_DNA"/>
</dbReference>
<name>A0A1V2J509_PSEAZ</name>
<evidence type="ECO:0000256" key="4">
    <source>
        <dbReference type="ARBA" id="ARBA00037345"/>
    </source>
</evidence>
<comment type="function">
    <text evidence="4">Regulatory protein of the TOL plasmid xyl operons. XylS activates the xylXYZLTEGFJQKIH operon required for the degradation of toluene, m-xylene and p-xylene.</text>
</comment>
<accession>A0A1V2J509</accession>
<reference evidence="6 7" key="1">
    <citation type="submission" date="2016-10" db="EMBL/GenBank/DDBJ databases">
        <title>Pseudomonas lactis sp. nov. and Pseudomonas paralactis sp. nov., isolated from bovine raw milk.</title>
        <authorList>
            <person name="Von Neubeck M."/>
            <person name="Huptas C."/>
            <person name="Glueck C."/>
            <person name="Krewinkel M."/>
            <person name="Stoeckel M."/>
            <person name="Stressler T."/>
            <person name="Fischer L."/>
            <person name="Hinrichs J."/>
            <person name="Scherer S."/>
            <person name="Wenning M."/>
        </authorList>
    </citation>
    <scope>NUCLEOTIDE SEQUENCE [LARGE SCALE GENOMIC DNA]</scope>
    <source>
        <strain evidence="6 7">DSM 18862</strain>
    </source>
</reference>
<dbReference type="Proteomes" id="UP000188559">
    <property type="component" value="Unassembled WGS sequence"/>
</dbReference>
<protein>
    <submittedName>
        <fullName evidence="6">AraC family transcriptional regulator</fullName>
    </submittedName>
</protein>
<organism evidence="6 7">
    <name type="scientific">Pseudomonas azotoformans</name>
    <dbReference type="NCBI Taxonomy" id="47878"/>
    <lineage>
        <taxon>Bacteria</taxon>
        <taxon>Pseudomonadati</taxon>
        <taxon>Pseudomonadota</taxon>
        <taxon>Gammaproteobacteria</taxon>
        <taxon>Pseudomonadales</taxon>
        <taxon>Pseudomonadaceae</taxon>
        <taxon>Pseudomonas</taxon>
    </lineage>
</organism>
<gene>
    <name evidence="6" type="ORF">BLL37_31190</name>
</gene>
<dbReference type="Gene3D" id="1.10.10.60">
    <property type="entry name" value="Homeodomain-like"/>
    <property type="match status" value="1"/>
</dbReference>
<keyword evidence="7" id="KW-1185">Reference proteome</keyword>
<dbReference type="InterPro" id="IPR018060">
    <property type="entry name" value="HTH_AraC"/>
</dbReference>
<dbReference type="SUPFAM" id="SSF46689">
    <property type="entry name" value="Homeodomain-like"/>
    <property type="match status" value="1"/>
</dbReference>
<dbReference type="PANTHER" id="PTHR46796:SF12">
    <property type="entry name" value="HTH-TYPE DNA-BINDING TRANSCRIPTIONAL ACTIVATOR EUTR"/>
    <property type="match status" value="1"/>
</dbReference>
<dbReference type="AlphaFoldDB" id="A0A1V2J509"/>
<dbReference type="PROSITE" id="PS01124">
    <property type="entry name" value="HTH_ARAC_FAMILY_2"/>
    <property type="match status" value="1"/>
</dbReference>
<evidence type="ECO:0000256" key="1">
    <source>
        <dbReference type="ARBA" id="ARBA00023015"/>
    </source>
</evidence>
<dbReference type="PANTHER" id="PTHR46796">
    <property type="entry name" value="HTH-TYPE TRANSCRIPTIONAL ACTIVATOR RHAS-RELATED"/>
    <property type="match status" value="1"/>
</dbReference>
<evidence type="ECO:0000313" key="7">
    <source>
        <dbReference type="Proteomes" id="UP000188559"/>
    </source>
</evidence>
<sequence length="315" mass="35314">MTQATALRVQAFTTGDVAAQCSATPGWVQQYQQMSPGHFAGRIRYLDLQGVEVYEECMNTRVEQHFNAPAGSLAFCFDGSDNALYLLNGESRNTWITPENYREVAVVFGPQFVQRHGLEVAKLEGLFMAPLTGQQNALFARWLSGTLTRLPTVSDPAALIQQLLDDCLFILDNACVCLDRSSLQRRNEERRLMARIGEWAADAPDETVNLLELAQIAGVPLRQLQQGFKTYTGMSPAQWLRLRRLNGARRELLNSTGTTVAEVAMNWSFWHLGRFSNSYRALFKELPSETLKHRHASCQNAALACDDRQGPWTSP</sequence>
<keyword evidence="3" id="KW-0804">Transcription</keyword>
<keyword evidence="2" id="KW-0238">DNA-binding</keyword>
<keyword evidence="1" id="KW-0805">Transcription regulation</keyword>
<dbReference type="GO" id="GO:0043565">
    <property type="term" value="F:sequence-specific DNA binding"/>
    <property type="evidence" value="ECO:0007669"/>
    <property type="project" value="InterPro"/>
</dbReference>
<dbReference type="SMART" id="SM00342">
    <property type="entry name" value="HTH_ARAC"/>
    <property type="match status" value="1"/>
</dbReference>
<feature type="domain" description="HTH araC/xylS-type" evidence="5">
    <location>
        <begin position="194"/>
        <end position="293"/>
    </location>
</feature>
<dbReference type="InterPro" id="IPR009057">
    <property type="entry name" value="Homeodomain-like_sf"/>
</dbReference>
<evidence type="ECO:0000259" key="5">
    <source>
        <dbReference type="PROSITE" id="PS01124"/>
    </source>
</evidence>